<keyword evidence="4" id="KW-0812">Transmembrane</keyword>
<keyword evidence="1 3" id="KW-0807">Transducer</keyword>
<protein>
    <submittedName>
        <fullName evidence="7">Methyl-accepting chemotaxis protein</fullName>
    </submittedName>
</protein>
<dbReference type="Pfam" id="PF00672">
    <property type="entry name" value="HAMP"/>
    <property type="match status" value="1"/>
</dbReference>
<gene>
    <name evidence="7" type="ORF">EOI86_13090</name>
</gene>
<dbReference type="PROSITE" id="PS50885">
    <property type="entry name" value="HAMP"/>
    <property type="match status" value="1"/>
</dbReference>
<proteinExistence type="inferred from homology"/>
<dbReference type="PANTHER" id="PTHR32089">
    <property type="entry name" value="METHYL-ACCEPTING CHEMOTAXIS PROTEIN MCPB"/>
    <property type="match status" value="1"/>
</dbReference>
<accession>A0A437QNW3</accession>
<name>A0A437QNW3_9PROT</name>
<dbReference type="Proteomes" id="UP000287447">
    <property type="component" value="Unassembled WGS sequence"/>
</dbReference>
<dbReference type="SUPFAM" id="SSF58104">
    <property type="entry name" value="Methyl-accepting chemotaxis protein (MCP) signaling domain"/>
    <property type="match status" value="1"/>
</dbReference>
<dbReference type="PROSITE" id="PS50111">
    <property type="entry name" value="CHEMOTAXIS_TRANSDUC_2"/>
    <property type="match status" value="1"/>
</dbReference>
<dbReference type="AlphaFoldDB" id="A0A437QNW3"/>
<dbReference type="InterPro" id="IPR004089">
    <property type="entry name" value="MCPsignal_dom"/>
</dbReference>
<feature type="transmembrane region" description="Helical" evidence="4">
    <location>
        <begin position="374"/>
        <end position="395"/>
    </location>
</feature>
<dbReference type="Gene3D" id="6.10.340.10">
    <property type="match status" value="1"/>
</dbReference>
<evidence type="ECO:0000313" key="7">
    <source>
        <dbReference type="EMBL" id="RVU36155.1"/>
    </source>
</evidence>
<feature type="transmembrane region" description="Helical" evidence="4">
    <location>
        <begin position="45"/>
        <end position="67"/>
    </location>
</feature>
<dbReference type="InterPro" id="IPR038188">
    <property type="entry name" value="TorS_sensor_sf"/>
</dbReference>
<dbReference type="GO" id="GO:0016020">
    <property type="term" value="C:membrane"/>
    <property type="evidence" value="ECO:0007669"/>
    <property type="project" value="InterPro"/>
</dbReference>
<keyword evidence="4" id="KW-1133">Transmembrane helix</keyword>
<evidence type="ECO:0000256" key="4">
    <source>
        <dbReference type="SAM" id="Phobius"/>
    </source>
</evidence>
<keyword evidence="8" id="KW-1185">Reference proteome</keyword>
<evidence type="ECO:0000259" key="6">
    <source>
        <dbReference type="PROSITE" id="PS50885"/>
    </source>
</evidence>
<evidence type="ECO:0000313" key="8">
    <source>
        <dbReference type="Proteomes" id="UP000287447"/>
    </source>
</evidence>
<dbReference type="Gene3D" id="1.10.287.950">
    <property type="entry name" value="Methyl-accepting chemotaxis protein"/>
    <property type="match status" value="1"/>
</dbReference>
<dbReference type="EMBL" id="SADE01000002">
    <property type="protein sequence ID" value="RVU36155.1"/>
    <property type="molecule type" value="Genomic_DNA"/>
</dbReference>
<feature type="domain" description="HAMP" evidence="6">
    <location>
        <begin position="397"/>
        <end position="449"/>
    </location>
</feature>
<comment type="caution">
    <text evidence="7">The sequence shown here is derived from an EMBL/GenBank/DDBJ whole genome shotgun (WGS) entry which is preliminary data.</text>
</comment>
<dbReference type="InterPro" id="IPR003660">
    <property type="entry name" value="HAMP_dom"/>
</dbReference>
<evidence type="ECO:0000256" key="2">
    <source>
        <dbReference type="ARBA" id="ARBA00029447"/>
    </source>
</evidence>
<feature type="domain" description="Methyl-accepting transducer" evidence="5">
    <location>
        <begin position="476"/>
        <end position="726"/>
    </location>
</feature>
<dbReference type="PANTHER" id="PTHR32089:SF112">
    <property type="entry name" value="LYSOZYME-LIKE PROTEIN-RELATED"/>
    <property type="match status" value="1"/>
</dbReference>
<organism evidence="7 8">
    <name type="scientific">Hwanghaeella grinnelliae</name>
    <dbReference type="NCBI Taxonomy" id="2500179"/>
    <lineage>
        <taxon>Bacteria</taxon>
        <taxon>Pseudomonadati</taxon>
        <taxon>Pseudomonadota</taxon>
        <taxon>Alphaproteobacteria</taxon>
        <taxon>Rhodospirillales</taxon>
        <taxon>Rhodospirillaceae</taxon>
        <taxon>Hwanghaeella</taxon>
    </lineage>
</organism>
<comment type="similarity">
    <text evidence="2">Belongs to the methyl-accepting chemotaxis (MCP) protein family.</text>
</comment>
<sequence length="748" mass="78108">MRVPSAKLRLCSVWFQRGLSRGIEMSEFGTSSRARPFSQSLGKKLGLAVGSIALATIIFTIVAVVGFRQVSDSVSQFGEQTMPRLRAAIVLKQVGGEISADTARLASAASESERDAIAGRLSQSLSVLVEAADTLMAGTAGAADADSAAIAESLTGVRDVVGALRDNVSLRLQTGKKIAGQIAAILTAKQELDAALGPYLEDQTRGTKQTIDLLLEDVDANIMKLLELTAGFGVNQSLHGLTSIADRLVGVAIEATTVERADQLEALAERRKELKVWVQDRLSNLLADSSEGAVSVREKSKLLVAAAVGEEGADILETQRQVLRVDAAGQELVAAGNRHINTLLGLIDRVTTRATDDGAAAIDRADRVVSATQAILIGLSVASILFAFAIGYFYISRRVVARIARLADNMRQLADGDLAVETVKGPADEIGDMAEAMEIFRDNAREVERLTEDQEKAKQAAERTRREALQSLADGFNARVASIVGDLEGSVTRLVSSSQAMSGDIDTAAQRSQDVAQATTGAADNVGAISSASQALLESTQDMTGMMGKAASAAQAVVTDVEATDRAVEGLSKAAEKIGDVVQIISDIAEQTNLLALNATIEAARAGDAGKGFAVVANEVKTLAGQTAAATTDITAQVAAIKSTVQAAVNAMSKVSNGVGEVDVIVGESSNASLAQSESTREIVARIQATASEIRTVTDGVQDVVRTAGQTRSGSDTVLDAVETVRTRSSDLSSELSKFVADIRTGTA</sequence>
<dbReference type="CDD" id="cd06225">
    <property type="entry name" value="HAMP"/>
    <property type="match status" value="1"/>
</dbReference>
<dbReference type="SMART" id="SM00304">
    <property type="entry name" value="HAMP"/>
    <property type="match status" value="1"/>
</dbReference>
<dbReference type="GO" id="GO:0007165">
    <property type="term" value="P:signal transduction"/>
    <property type="evidence" value="ECO:0007669"/>
    <property type="project" value="UniProtKB-KW"/>
</dbReference>
<reference evidence="8" key="1">
    <citation type="submission" date="2019-01" db="EMBL/GenBank/DDBJ databases">
        <title>Gri0909 isolated from a small marine red alga.</title>
        <authorList>
            <person name="Kim J."/>
            <person name="Jeong S.E."/>
            <person name="Jeon C.O."/>
        </authorList>
    </citation>
    <scope>NUCLEOTIDE SEQUENCE [LARGE SCALE GENOMIC DNA]</scope>
    <source>
        <strain evidence="8">Gri0909</strain>
    </source>
</reference>
<keyword evidence="4" id="KW-0472">Membrane</keyword>
<dbReference type="Pfam" id="PF00015">
    <property type="entry name" value="MCPsignal"/>
    <property type="match status" value="1"/>
</dbReference>
<evidence type="ECO:0000259" key="5">
    <source>
        <dbReference type="PROSITE" id="PS50111"/>
    </source>
</evidence>
<dbReference type="SMART" id="SM00283">
    <property type="entry name" value="MA"/>
    <property type="match status" value="1"/>
</dbReference>
<evidence type="ECO:0000256" key="1">
    <source>
        <dbReference type="ARBA" id="ARBA00023224"/>
    </source>
</evidence>
<dbReference type="Gene3D" id="1.20.58.920">
    <property type="match status" value="1"/>
</dbReference>
<evidence type="ECO:0000256" key="3">
    <source>
        <dbReference type="PROSITE-ProRule" id="PRU00284"/>
    </source>
</evidence>